<organism evidence="1 2">
    <name type="scientific">Streptosporangium subroseum</name>
    <dbReference type="NCBI Taxonomy" id="106412"/>
    <lineage>
        <taxon>Bacteria</taxon>
        <taxon>Bacillati</taxon>
        <taxon>Actinomycetota</taxon>
        <taxon>Actinomycetes</taxon>
        <taxon>Streptosporangiales</taxon>
        <taxon>Streptosporangiaceae</taxon>
        <taxon>Streptosporangium</taxon>
    </lineage>
</organism>
<protein>
    <submittedName>
        <fullName evidence="1">Uncharacterized protein</fullName>
    </submittedName>
</protein>
<dbReference type="EMBL" id="FZOD01000007">
    <property type="protein sequence ID" value="SNS28429.1"/>
    <property type="molecule type" value="Genomic_DNA"/>
</dbReference>
<accession>A0A239D824</accession>
<name>A0A239D824_9ACTN</name>
<dbReference type="RefSeq" id="WP_275937163.1">
    <property type="nucleotide sequence ID" value="NZ_FZOD01000007.1"/>
</dbReference>
<dbReference type="AlphaFoldDB" id="A0A239D824"/>
<evidence type="ECO:0000313" key="2">
    <source>
        <dbReference type="Proteomes" id="UP000198282"/>
    </source>
</evidence>
<evidence type="ECO:0000313" key="1">
    <source>
        <dbReference type="EMBL" id="SNS28429.1"/>
    </source>
</evidence>
<keyword evidence="2" id="KW-1185">Reference proteome</keyword>
<gene>
    <name evidence="1" type="ORF">SAMN05216276_10074</name>
</gene>
<proteinExistence type="predicted"/>
<sequence>MSHHENGLSRFATLPGVRLIIGPPATPYGPDLDERHVVVSE</sequence>
<reference evidence="1 2" key="1">
    <citation type="submission" date="2017-06" db="EMBL/GenBank/DDBJ databases">
        <authorList>
            <person name="Kim H.J."/>
            <person name="Triplett B.A."/>
        </authorList>
    </citation>
    <scope>NUCLEOTIDE SEQUENCE [LARGE SCALE GENOMIC DNA]</scope>
    <source>
        <strain evidence="1 2">CGMCC 4.2132</strain>
    </source>
</reference>
<dbReference type="Proteomes" id="UP000198282">
    <property type="component" value="Unassembled WGS sequence"/>
</dbReference>